<dbReference type="RefSeq" id="XP_030998582.1">
    <property type="nucleotide sequence ID" value="XM_031137733.1"/>
</dbReference>
<dbReference type="OrthoDB" id="412788at2759"/>
<dbReference type="InParanoid" id="A0A507BIN5"/>
<evidence type="ECO:0008006" key="4">
    <source>
        <dbReference type="Google" id="ProtNLM"/>
    </source>
</evidence>
<dbReference type="NCBIfam" id="NF041278">
    <property type="entry name" value="CmcJ_NvfI_EfuI"/>
    <property type="match status" value="1"/>
</dbReference>
<dbReference type="EMBL" id="SKBQ01000015">
    <property type="protein sequence ID" value="TPX16871.1"/>
    <property type="molecule type" value="Genomic_DNA"/>
</dbReference>
<dbReference type="GeneID" id="41970880"/>
<dbReference type="GO" id="GO:0016491">
    <property type="term" value="F:oxidoreductase activity"/>
    <property type="evidence" value="ECO:0007669"/>
    <property type="project" value="InterPro"/>
</dbReference>
<comment type="similarity">
    <text evidence="1">Belongs to the asaB hydroxylase/desaturase family.</text>
</comment>
<dbReference type="STRING" id="1093900.A0A507BIN5"/>
<organism evidence="2 3">
    <name type="scientific">Thyridium curvatum</name>
    <dbReference type="NCBI Taxonomy" id="1093900"/>
    <lineage>
        <taxon>Eukaryota</taxon>
        <taxon>Fungi</taxon>
        <taxon>Dikarya</taxon>
        <taxon>Ascomycota</taxon>
        <taxon>Pezizomycotina</taxon>
        <taxon>Sordariomycetes</taxon>
        <taxon>Sordariomycetidae</taxon>
        <taxon>Thyridiales</taxon>
        <taxon>Thyridiaceae</taxon>
        <taxon>Thyridium</taxon>
    </lineage>
</organism>
<dbReference type="AlphaFoldDB" id="A0A507BIN5"/>
<dbReference type="Proteomes" id="UP000319257">
    <property type="component" value="Unassembled WGS sequence"/>
</dbReference>
<gene>
    <name evidence="2" type="ORF">E0L32_003433</name>
</gene>
<dbReference type="PANTHER" id="PTHR34598:SF4">
    <property type="entry name" value="7ALPHA-CEPHEM-METHOXYLASE P8 CHAIN RELATED PROTEIN"/>
    <property type="match status" value="1"/>
</dbReference>
<evidence type="ECO:0000313" key="3">
    <source>
        <dbReference type="Proteomes" id="UP000319257"/>
    </source>
</evidence>
<accession>A0A507BIN5</accession>
<dbReference type="InterPro" id="IPR044053">
    <property type="entry name" value="AsaB-like"/>
</dbReference>
<evidence type="ECO:0000256" key="1">
    <source>
        <dbReference type="ARBA" id="ARBA00023604"/>
    </source>
</evidence>
<sequence>MTTGIFKYLDPATIVEHEQVWGKVDTDVTSYARLEKTLPVANIRDTPDAFGTDVSGFAVFNSPTKGKLFHDDQVVRRDYYDEVEALLREKIPGVKKVVIFDHTIRRNDPGSARQPVQQVHVDQTPKAAESRVRRHVPASEVDDLLQRRYQLINVWRPISHPATDFPLAVVDWRSTSPRDLVEVKLLYPIRDRDQDDDDRGKEVLPDPAKARTTEGYEVKGETYGILHNDSHRLYYVKDMTPDEVMFIKCFDSMSEGQPRGKPGIAALTPHTAFVDPQTPEGTPARQTELRDKYLQSGWAECILATLSWENKRDVNGSPGNYQTVHIYHPTLSGVTAPNGAGAALN</sequence>
<evidence type="ECO:0000313" key="2">
    <source>
        <dbReference type="EMBL" id="TPX16871.1"/>
    </source>
</evidence>
<name>A0A507BIN5_9PEZI</name>
<reference evidence="2 3" key="1">
    <citation type="submission" date="2019-06" db="EMBL/GenBank/DDBJ databases">
        <title>Draft genome sequence of the filamentous fungus Phialemoniopsis curvata isolated from diesel fuel.</title>
        <authorList>
            <person name="Varaljay V.A."/>
            <person name="Lyon W.J."/>
            <person name="Crouch A.L."/>
            <person name="Drake C.E."/>
            <person name="Hollomon J.M."/>
            <person name="Nadeau L.J."/>
            <person name="Nunn H.S."/>
            <person name="Stevenson B.S."/>
            <person name="Bojanowski C.L."/>
            <person name="Crookes-Goodson W.J."/>
        </authorList>
    </citation>
    <scope>NUCLEOTIDE SEQUENCE [LARGE SCALE GENOMIC DNA]</scope>
    <source>
        <strain evidence="2 3">D216</strain>
    </source>
</reference>
<proteinExistence type="inferred from homology"/>
<protein>
    <recommendedName>
        <fullName evidence="4">Methyltransferase</fullName>
    </recommendedName>
</protein>
<dbReference type="PANTHER" id="PTHR34598">
    <property type="entry name" value="BLL6449 PROTEIN"/>
    <property type="match status" value="1"/>
</dbReference>
<keyword evidence="3" id="KW-1185">Reference proteome</keyword>
<comment type="caution">
    <text evidence="2">The sequence shown here is derived from an EMBL/GenBank/DDBJ whole genome shotgun (WGS) entry which is preliminary data.</text>
</comment>